<dbReference type="EMBL" id="KB454802">
    <property type="protein sequence ID" value="EME25804.1"/>
    <property type="molecule type" value="Genomic_DNA"/>
</dbReference>
<protein>
    <submittedName>
        <fullName evidence="1">Uncharacterized protein</fullName>
    </submittedName>
</protein>
<organism evidence="1 2">
    <name type="scientific">Galdieria sulphuraria</name>
    <name type="common">Red alga</name>
    <dbReference type="NCBI Taxonomy" id="130081"/>
    <lineage>
        <taxon>Eukaryota</taxon>
        <taxon>Rhodophyta</taxon>
        <taxon>Bangiophyceae</taxon>
        <taxon>Galdieriales</taxon>
        <taxon>Galdieriaceae</taxon>
        <taxon>Galdieria</taxon>
    </lineage>
</organism>
<proteinExistence type="predicted"/>
<name>M2XQV2_GALSU</name>
<dbReference type="Gramene" id="EME25804">
    <property type="protein sequence ID" value="EME25804"/>
    <property type="gene ID" value="Gasu_65370"/>
</dbReference>
<dbReference type="Proteomes" id="UP000030680">
    <property type="component" value="Unassembled WGS sequence"/>
</dbReference>
<dbReference type="RefSeq" id="XP_005702324.1">
    <property type="nucleotide sequence ID" value="XM_005702267.1"/>
</dbReference>
<reference evidence="2" key="1">
    <citation type="journal article" date="2013" name="Science">
        <title>Gene transfer from bacteria and archaea facilitated evolution of an extremophilic eukaryote.</title>
        <authorList>
            <person name="Schonknecht G."/>
            <person name="Chen W.H."/>
            <person name="Ternes C.M."/>
            <person name="Barbier G.G."/>
            <person name="Shrestha R.P."/>
            <person name="Stanke M."/>
            <person name="Brautigam A."/>
            <person name="Baker B.J."/>
            <person name="Banfield J.F."/>
            <person name="Garavito R.M."/>
            <person name="Carr K."/>
            <person name="Wilkerson C."/>
            <person name="Rensing S.A."/>
            <person name="Gagneul D."/>
            <person name="Dickenson N.E."/>
            <person name="Oesterhelt C."/>
            <person name="Lercher M.J."/>
            <person name="Weber A.P."/>
        </authorList>
    </citation>
    <scope>NUCLEOTIDE SEQUENCE [LARGE SCALE GENOMIC DNA]</scope>
    <source>
        <strain evidence="2">074W</strain>
    </source>
</reference>
<sequence length="120" mass="13333">MVISKSQSASGLAPFLPNWAPILPPTHFPPMAISKSQLPIRIDPSPIWPQSFSNSFSPRHFPNHNCPSTFRVALSLLNWPQSFPHSFSPMPISNSQLTPIPLPLPICPFFPPSTLPHDNF</sequence>
<dbReference type="KEGG" id="gsl:Gasu_65370"/>
<keyword evidence="2" id="KW-1185">Reference proteome</keyword>
<dbReference type="GeneID" id="17084796"/>
<accession>M2XQV2</accession>
<dbReference type="AlphaFoldDB" id="M2XQV2"/>
<evidence type="ECO:0000313" key="1">
    <source>
        <dbReference type="EMBL" id="EME25804.1"/>
    </source>
</evidence>
<evidence type="ECO:0000313" key="2">
    <source>
        <dbReference type="Proteomes" id="UP000030680"/>
    </source>
</evidence>
<gene>
    <name evidence="1" type="ORF">Gasu_65370</name>
</gene>